<dbReference type="SUPFAM" id="SSF47336">
    <property type="entry name" value="ACP-like"/>
    <property type="match status" value="1"/>
</dbReference>
<keyword evidence="7" id="KW-1185">Reference proteome</keyword>
<evidence type="ECO:0000259" key="5">
    <source>
        <dbReference type="PROSITE" id="PS50075"/>
    </source>
</evidence>
<proteinExistence type="predicted"/>
<dbReference type="RefSeq" id="WP_128107385.1">
    <property type="nucleotide sequence ID" value="NZ_ATDN01000004.1"/>
</dbReference>
<dbReference type="PANTHER" id="PTHR43767">
    <property type="entry name" value="LONG-CHAIN-FATTY-ACID--COA LIGASE"/>
    <property type="match status" value="1"/>
</dbReference>
<dbReference type="SMART" id="SM00823">
    <property type="entry name" value="PKS_PP"/>
    <property type="match status" value="1"/>
</dbReference>
<evidence type="ECO:0000313" key="6">
    <source>
        <dbReference type="EMBL" id="RWA22548.1"/>
    </source>
</evidence>
<feature type="transmembrane region" description="Helical" evidence="4">
    <location>
        <begin position="693"/>
        <end position="710"/>
    </location>
</feature>
<comment type="caution">
    <text evidence="6">The sequence shown here is derived from an EMBL/GenBank/DDBJ whole genome shotgun (WGS) entry which is preliminary data.</text>
</comment>
<keyword evidence="4" id="KW-0472">Membrane</keyword>
<dbReference type="PANTHER" id="PTHR43767:SF10">
    <property type="entry name" value="SURFACTIN SYNTHASE SUBUNIT 1"/>
    <property type="match status" value="1"/>
</dbReference>
<reference evidence="6 7" key="1">
    <citation type="submission" date="2013-06" db="EMBL/GenBank/DDBJ databases">
        <title>The draft sequence of the Mycobacterium elephantis genome.</title>
        <authorList>
            <person name="Pettersson F.B."/>
            <person name="Das S."/>
            <person name="Dasgupta S."/>
            <person name="Bhattacharya A."/>
            <person name="Kirsebom L.A."/>
        </authorList>
    </citation>
    <scope>NUCLEOTIDE SEQUENCE [LARGE SCALE GENOMIC DNA]</scope>
    <source>
        <strain evidence="6 7">DSM 44368</strain>
    </source>
</reference>
<dbReference type="PROSITE" id="PS50075">
    <property type="entry name" value="CARRIER"/>
    <property type="match status" value="1"/>
</dbReference>
<keyword evidence="4" id="KW-1133">Transmembrane helix</keyword>
<dbReference type="AlphaFoldDB" id="A0A439DYD3"/>
<dbReference type="Gene3D" id="3.40.50.12780">
    <property type="entry name" value="N-terminal domain of ligase-like"/>
    <property type="match status" value="1"/>
</dbReference>
<accession>A0A439DYD3</accession>
<keyword evidence="4" id="KW-0812">Transmembrane</keyword>
<dbReference type="Gene3D" id="1.10.1200.10">
    <property type="entry name" value="ACP-like"/>
    <property type="match status" value="1"/>
</dbReference>
<protein>
    <recommendedName>
        <fullName evidence="5">Carrier domain-containing protein</fullName>
    </recommendedName>
</protein>
<dbReference type="Proteomes" id="UP000287177">
    <property type="component" value="Unassembled WGS sequence"/>
</dbReference>
<dbReference type="Pfam" id="PF00550">
    <property type="entry name" value="PP-binding"/>
    <property type="match status" value="1"/>
</dbReference>
<feature type="transmembrane region" description="Helical" evidence="4">
    <location>
        <begin position="667"/>
        <end position="687"/>
    </location>
</feature>
<keyword evidence="2" id="KW-0597">Phosphoprotein</keyword>
<dbReference type="InterPro" id="IPR042099">
    <property type="entry name" value="ANL_N_sf"/>
</dbReference>
<evidence type="ECO:0000256" key="1">
    <source>
        <dbReference type="ARBA" id="ARBA00022450"/>
    </source>
</evidence>
<feature type="transmembrane region" description="Helical" evidence="4">
    <location>
        <begin position="635"/>
        <end position="655"/>
    </location>
</feature>
<evidence type="ECO:0000313" key="7">
    <source>
        <dbReference type="Proteomes" id="UP000287177"/>
    </source>
</evidence>
<evidence type="ECO:0000256" key="2">
    <source>
        <dbReference type="ARBA" id="ARBA00022553"/>
    </source>
</evidence>
<gene>
    <name evidence="6" type="ORF">MELE44368_12295</name>
</gene>
<feature type="transmembrane region" description="Helical" evidence="4">
    <location>
        <begin position="789"/>
        <end position="811"/>
    </location>
</feature>
<dbReference type="InterPro" id="IPR036736">
    <property type="entry name" value="ACP-like_sf"/>
</dbReference>
<dbReference type="InterPro" id="IPR020806">
    <property type="entry name" value="PKS_PP-bd"/>
</dbReference>
<feature type="transmembrane region" description="Helical" evidence="4">
    <location>
        <begin position="553"/>
        <end position="571"/>
    </location>
</feature>
<dbReference type="SUPFAM" id="SSF56801">
    <property type="entry name" value="Acetyl-CoA synthetase-like"/>
    <property type="match status" value="1"/>
</dbReference>
<feature type="domain" description="Carrier" evidence="5">
    <location>
        <begin position="451"/>
        <end position="525"/>
    </location>
</feature>
<feature type="region of interest" description="Disordered" evidence="3">
    <location>
        <begin position="820"/>
        <end position="839"/>
    </location>
</feature>
<feature type="transmembrane region" description="Helical" evidence="4">
    <location>
        <begin position="746"/>
        <end position="769"/>
    </location>
</feature>
<keyword evidence="1" id="KW-0596">Phosphopantetheine</keyword>
<dbReference type="InterPro" id="IPR000873">
    <property type="entry name" value="AMP-dep_synth/lig_dom"/>
</dbReference>
<dbReference type="InterPro" id="IPR009081">
    <property type="entry name" value="PP-bd_ACP"/>
</dbReference>
<feature type="compositionally biased region" description="Basic and acidic residues" evidence="3">
    <location>
        <begin position="830"/>
        <end position="839"/>
    </location>
</feature>
<evidence type="ECO:0000256" key="4">
    <source>
        <dbReference type="SAM" id="Phobius"/>
    </source>
</evidence>
<organism evidence="6 7">
    <name type="scientific">Mycolicibacterium elephantis DSM 44368</name>
    <dbReference type="NCBI Taxonomy" id="1335622"/>
    <lineage>
        <taxon>Bacteria</taxon>
        <taxon>Bacillati</taxon>
        <taxon>Actinomycetota</taxon>
        <taxon>Actinomycetes</taxon>
        <taxon>Mycobacteriales</taxon>
        <taxon>Mycobacteriaceae</taxon>
        <taxon>Mycolicibacterium</taxon>
    </lineage>
</organism>
<sequence length="839" mass="92262">MTCRLVDFLRGHGDRVAVLTDTQRLTYAQLADRVAEAAPEIGDTRRLVLLETRNDIETLVHYLAALAGGHVVLPVPAGRDHSTMVQTYEPDVVVVAGEVHRRRRASRHHLHDDLALLLSTSGSTGSPKLVRLSHTNLISNATAIAEYLHISETDRAATTLPMSYCYGLSVIHSHLLRGAALILTDRSVVDEQFWDLFRRCGGTSFAGVPYTFELLERIGFDAMELPSLRYVTQAGGKMAPDRVKRFGELAQRRGWELFVMYGATEATARMAYLPPQLALSRPAAIGRPIPGGSLALEPLDDWPEENVGELVYRGDNVMMGYARGPEDLSLGKSVDTLHTGDVARRAPDGLYEVIGRTSRFVKVYGLRIDLQRLESTLRARGMTTFCTCDDEHLVVAAAGRHDAHDVQRAVADAAGVPTCSVRAVRVDELPLLPSGKPDYDTVRRLVRGTGQPGTDDLRELFADVLQQDPAGIDPDATFVDLGGNSLSYVAMSVRLERLLGHLPTDWHQLPLRDLETMARPVTARRRWWASTLETSVVLRALAIVLIVGSHAELFELWGGAHVLLGVAGYNFGRFCMTSVPRTERIRHLRNTIGWIAVPSVLWVAVVLLLSDHYTWTNLLLANKILGPHDSMTAGRLWFVEVLVWTLVALLLLFWLPGLDRLERQRPFAVAVGFLVVGLALRYDVLGVGLGREAWFTMLTFWFFAIGWAAAKASTTVQRAAVTAVLAVALHGYFGNTLREAMVLGGLVLLIWLPTIRCPVALTTVAGILAEASLYTYLVHYQVYPLFPGHPAVGVVASLAVGVLLTYLLTLLRNRASLPKGTLGRQGASRSRHDVDLGTR</sequence>
<name>A0A439DYD3_9MYCO</name>
<feature type="transmembrane region" description="Helical" evidence="4">
    <location>
        <begin position="592"/>
        <end position="615"/>
    </location>
</feature>
<dbReference type="InterPro" id="IPR050237">
    <property type="entry name" value="ATP-dep_AMP-bd_enzyme"/>
</dbReference>
<dbReference type="GO" id="GO:0031177">
    <property type="term" value="F:phosphopantetheine binding"/>
    <property type="evidence" value="ECO:0007669"/>
    <property type="project" value="InterPro"/>
</dbReference>
<dbReference type="Pfam" id="PF00501">
    <property type="entry name" value="AMP-binding"/>
    <property type="match status" value="1"/>
</dbReference>
<evidence type="ECO:0000256" key="3">
    <source>
        <dbReference type="SAM" id="MobiDB-lite"/>
    </source>
</evidence>
<dbReference type="EMBL" id="ATDN01000004">
    <property type="protein sequence ID" value="RWA22548.1"/>
    <property type="molecule type" value="Genomic_DNA"/>
</dbReference>